<dbReference type="Proteomes" id="UP001174209">
    <property type="component" value="Unassembled WGS sequence"/>
</dbReference>
<protein>
    <submittedName>
        <fullName evidence="6">LacI family DNA-binding transcriptional regulator</fullName>
    </submittedName>
</protein>
<sequence length="343" mass="37459">MKDRNGKSRVTLKMVASAAGVSPTLASFALNDKAGVSPKNRAEILRIAGELGYQPDPLARELRTGKAQMFGFIVRNFANPFFNDVLTGMQEAAVQDDITIIAMDSHYSQDREISHIRKLSSRRITNLAIAPVGAAESVLPWSKSTPHSRLVLVNSSIESESSVAHVSPDAVSAVTQAFEHLREFGHERIAFLSAPPGIMSDADRYFAYEELCKAHRVAPCAIFTPLEAGGIAHNIEQALSKPEPPTAIITNSDFSAQYVYVVARKLGLALGRDLSLVGHDDLDTSRLFDPPMTTLRVDRRQLGREIYARLTGTTTADHREPVQLIVRATTGPPPSRNTPHAKE</sequence>
<evidence type="ECO:0000313" key="6">
    <source>
        <dbReference type="EMBL" id="MDN4610136.1"/>
    </source>
</evidence>
<proteinExistence type="predicted"/>
<dbReference type="InterPro" id="IPR028082">
    <property type="entry name" value="Peripla_BP_I"/>
</dbReference>
<evidence type="ECO:0000259" key="5">
    <source>
        <dbReference type="PROSITE" id="PS50932"/>
    </source>
</evidence>
<name>A0ABT8JY99_9MICC</name>
<keyword evidence="4" id="KW-0804">Transcription</keyword>
<dbReference type="CDD" id="cd06267">
    <property type="entry name" value="PBP1_LacI_sugar_binding-like"/>
    <property type="match status" value="1"/>
</dbReference>
<keyword evidence="1" id="KW-0678">Repressor</keyword>
<dbReference type="Pfam" id="PF00532">
    <property type="entry name" value="Peripla_BP_1"/>
    <property type="match status" value="1"/>
</dbReference>
<keyword evidence="7" id="KW-1185">Reference proteome</keyword>
<dbReference type="SUPFAM" id="SSF53822">
    <property type="entry name" value="Periplasmic binding protein-like I"/>
    <property type="match status" value="1"/>
</dbReference>
<dbReference type="RefSeq" id="WP_301225083.1">
    <property type="nucleotide sequence ID" value="NZ_JAROCG010000001.1"/>
</dbReference>
<comment type="caution">
    <text evidence="6">The sequence shown here is derived from an EMBL/GenBank/DDBJ whole genome shotgun (WGS) entry which is preliminary data.</text>
</comment>
<evidence type="ECO:0000256" key="3">
    <source>
        <dbReference type="ARBA" id="ARBA00023125"/>
    </source>
</evidence>
<dbReference type="PROSITE" id="PS50932">
    <property type="entry name" value="HTH_LACI_2"/>
    <property type="match status" value="1"/>
</dbReference>
<dbReference type="SUPFAM" id="SSF47413">
    <property type="entry name" value="lambda repressor-like DNA-binding domains"/>
    <property type="match status" value="1"/>
</dbReference>
<dbReference type="GO" id="GO:0003677">
    <property type="term" value="F:DNA binding"/>
    <property type="evidence" value="ECO:0007669"/>
    <property type="project" value="UniProtKB-KW"/>
</dbReference>
<organism evidence="6 7">
    <name type="scientific">Arthrobacter burdickii</name>
    <dbReference type="NCBI Taxonomy" id="3035920"/>
    <lineage>
        <taxon>Bacteria</taxon>
        <taxon>Bacillati</taxon>
        <taxon>Actinomycetota</taxon>
        <taxon>Actinomycetes</taxon>
        <taxon>Micrococcales</taxon>
        <taxon>Micrococcaceae</taxon>
        <taxon>Arthrobacter</taxon>
    </lineage>
</organism>
<accession>A0ABT8JY99</accession>
<dbReference type="InterPro" id="IPR000843">
    <property type="entry name" value="HTH_LacI"/>
</dbReference>
<gene>
    <name evidence="6" type="ORF">P5G52_04570</name>
</gene>
<keyword evidence="3 6" id="KW-0238">DNA-binding</keyword>
<evidence type="ECO:0000256" key="2">
    <source>
        <dbReference type="ARBA" id="ARBA00023015"/>
    </source>
</evidence>
<dbReference type="EMBL" id="JAROCG010000001">
    <property type="protein sequence ID" value="MDN4610136.1"/>
    <property type="molecule type" value="Genomic_DNA"/>
</dbReference>
<dbReference type="Pfam" id="PF00356">
    <property type="entry name" value="LacI"/>
    <property type="match status" value="1"/>
</dbReference>
<evidence type="ECO:0000313" key="7">
    <source>
        <dbReference type="Proteomes" id="UP001174209"/>
    </source>
</evidence>
<feature type="domain" description="HTH lacI-type" evidence="5">
    <location>
        <begin position="10"/>
        <end position="64"/>
    </location>
</feature>
<dbReference type="CDD" id="cd01392">
    <property type="entry name" value="HTH_LacI"/>
    <property type="match status" value="1"/>
</dbReference>
<dbReference type="Gene3D" id="3.40.50.2300">
    <property type="match status" value="2"/>
</dbReference>
<evidence type="ECO:0000256" key="4">
    <source>
        <dbReference type="ARBA" id="ARBA00023163"/>
    </source>
</evidence>
<dbReference type="SMART" id="SM00354">
    <property type="entry name" value="HTH_LACI"/>
    <property type="match status" value="1"/>
</dbReference>
<dbReference type="InterPro" id="IPR010982">
    <property type="entry name" value="Lambda_DNA-bd_dom_sf"/>
</dbReference>
<keyword evidence="2" id="KW-0805">Transcription regulation</keyword>
<dbReference type="PANTHER" id="PTHR30146">
    <property type="entry name" value="LACI-RELATED TRANSCRIPTIONAL REPRESSOR"/>
    <property type="match status" value="1"/>
</dbReference>
<reference evidence="6" key="1">
    <citation type="submission" date="2023-06" db="EMBL/GenBank/DDBJ databases">
        <title>MT1 and MT2 Draft Genomes of Novel Species.</title>
        <authorList>
            <person name="Venkateswaran K."/>
        </authorList>
    </citation>
    <scope>NUCLEOTIDE SEQUENCE</scope>
    <source>
        <strain evidence="6">IIF3SC-B10</strain>
    </source>
</reference>
<dbReference type="InterPro" id="IPR001761">
    <property type="entry name" value="Peripla_BP/Lac1_sug-bd_dom"/>
</dbReference>
<evidence type="ECO:0000256" key="1">
    <source>
        <dbReference type="ARBA" id="ARBA00022491"/>
    </source>
</evidence>
<dbReference type="Gene3D" id="1.10.260.40">
    <property type="entry name" value="lambda repressor-like DNA-binding domains"/>
    <property type="match status" value="1"/>
</dbReference>
<dbReference type="PANTHER" id="PTHR30146:SF148">
    <property type="entry name" value="HTH-TYPE TRANSCRIPTIONAL REPRESSOR PURR-RELATED"/>
    <property type="match status" value="1"/>
</dbReference>